<sequence length="369" mass="41964">MVDFSPKDKIKNIKNYMSNNREGTDTNTIKSSINSHINNQLKIQEIWNTDTEKFYNDRDGDNFIRSDCSGKKKAVYIGINYVNSSNKLIGCVNDANNISELFSRKFGFNDYILLTDDTNDENKMPTHDNIINAINWLVKDIKAGDSLVFHFSGHGQSVLDKDGDEWDGFDESILPCDYTKKGRIIDDDIYHLLVEPIPKGCKLTTIFDCCHSGTIMDLPYTYQCPYHIEVIENDLRKAIYQKTNEVFSAIINGDSKEISKSLQSVFDGSIKKVVVNGTNPETIKRLQCNGEVIQFSGCRDDQKSADIKMGDVISGAMSHYLIKLLNKDREYTYIELLSGIRQYLCNKNITQIPQLSSSRPISFKDKFTV</sequence>
<proteinExistence type="inferred from homology"/>
<dbReference type="Pfam" id="PF00656">
    <property type="entry name" value="Peptidase_C14"/>
    <property type="match status" value="1"/>
</dbReference>
<dbReference type="OrthoDB" id="3223806at2759"/>
<reference evidence="5 6" key="1">
    <citation type="submission" date="2016-08" db="EMBL/GenBank/DDBJ databases">
        <title>Genomes of anaerobic fungi encode conserved fungal cellulosomes for biomass hydrolysis.</title>
        <authorList>
            <consortium name="DOE Joint Genome Institute"/>
            <person name="Haitjema C.H."/>
            <person name="Gilmore S.P."/>
            <person name="Henske J.K."/>
            <person name="Solomon K.V."/>
            <person name="De Groot R."/>
            <person name="Kuo A."/>
            <person name="Mondo S.J."/>
            <person name="Salamov A.A."/>
            <person name="Labutti K."/>
            <person name="Zhao Z."/>
            <person name="Chiniquy J."/>
            <person name="Barry K."/>
            <person name="Brewer H.M."/>
            <person name="Purvine S.O."/>
            <person name="Wright A.T."/>
            <person name="Boxma B."/>
            <person name="Van Alen T."/>
            <person name="Hackstein J.H."/>
            <person name="Baker S.E."/>
            <person name="Grigoriev I.V."/>
            <person name="O'Malley M.A."/>
        </authorList>
    </citation>
    <scope>NUCLEOTIDE SEQUENCE [LARGE SCALE GENOMIC DNA]</scope>
    <source>
        <strain evidence="6">finn</strain>
    </source>
</reference>
<evidence type="ECO:0000256" key="3">
    <source>
        <dbReference type="ARBA" id="ARBA00022807"/>
    </source>
</evidence>
<evidence type="ECO:0000313" key="6">
    <source>
        <dbReference type="Proteomes" id="UP000193719"/>
    </source>
</evidence>
<dbReference type="GO" id="GO:0005737">
    <property type="term" value="C:cytoplasm"/>
    <property type="evidence" value="ECO:0007669"/>
    <property type="project" value="TreeGrafter"/>
</dbReference>
<evidence type="ECO:0000313" key="5">
    <source>
        <dbReference type="EMBL" id="ORX61219.1"/>
    </source>
</evidence>
<keyword evidence="3" id="KW-0788">Thiol protease</keyword>
<dbReference type="InterPro" id="IPR050452">
    <property type="entry name" value="Metacaspase"/>
</dbReference>
<dbReference type="InterPro" id="IPR011600">
    <property type="entry name" value="Pept_C14_caspase"/>
</dbReference>
<dbReference type="SUPFAM" id="SSF52129">
    <property type="entry name" value="Caspase-like"/>
    <property type="match status" value="1"/>
</dbReference>
<dbReference type="GO" id="GO:0004197">
    <property type="term" value="F:cysteine-type endopeptidase activity"/>
    <property type="evidence" value="ECO:0007669"/>
    <property type="project" value="InterPro"/>
</dbReference>
<keyword evidence="2" id="KW-0053">Apoptosis</keyword>
<dbReference type="PANTHER" id="PTHR48104:SF30">
    <property type="entry name" value="METACASPASE-1"/>
    <property type="match status" value="1"/>
</dbReference>
<organism evidence="5 6">
    <name type="scientific">Piromyces finnis</name>
    <dbReference type="NCBI Taxonomy" id="1754191"/>
    <lineage>
        <taxon>Eukaryota</taxon>
        <taxon>Fungi</taxon>
        <taxon>Fungi incertae sedis</taxon>
        <taxon>Chytridiomycota</taxon>
        <taxon>Chytridiomycota incertae sedis</taxon>
        <taxon>Neocallimastigomycetes</taxon>
        <taxon>Neocallimastigales</taxon>
        <taxon>Neocallimastigaceae</taxon>
        <taxon>Piromyces</taxon>
    </lineage>
</organism>
<keyword evidence="3" id="KW-0645">Protease</keyword>
<comment type="similarity">
    <text evidence="1">Belongs to the peptidase C14B family.</text>
</comment>
<gene>
    <name evidence="5" type="ORF">BCR36DRAFT_579249</name>
</gene>
<feature type="domain" description="Peptidase C14 caspase" evidence="4">
    <location>
        <begin position="71"/>
        <end position="358"/>
    </location>
</feature>
<dbReference type="Gene3D" id="3.40.50.12660">
    <property type="match status" value="2"/>
</dbReference>
<dbReference type="PANTHER" id="PTHR48104">
    <property type="entry name" value="METACASPASE-4"/>
    <property type="match status" value="1"/>
</dbReference>
<dbReference type="GO" id="GO:0006508">
    <property type="term" value="P:proteolysis"/>
    <property type="evidence" value="ECO:0007669"/>
    <property type="project" value="InterPro"/>
</dbReference>
<evidence type="ECO:0000259" key="4">
    <source>
        <dbReference type="Pfam" id="PF00656"/>
    </source>
</evidence>
<dbReference type="InterPro" id="IPR029030">
    <property type="entry name" value="Caspase-like_dom_sf"/>
</dbReference>
<evidence type="ECO:0000256" key="2">
    <source>
        <dbReference type="ARBA" id="ARBA00022703"/>
    </source>
</evidence>
<dbReference type="EMBL" id="MCFH01000001">
    <property type="protein sequence ID" value="ORX61219.1"/>
    <property type="molecule type" value="Genomic_DNA"/>
</dbReference>
<dbReference type="GO" id="GO:0006915">
    <property type="term" value="P:apoptotic process"/>
    <property type="evidence" value="ECO:0007669"/>
    <property type="project" value="UniProtKB-KW"/>
</dbReference>
<name>A0A1Y1VP72_9FUNG</name>
<accession>A0A1Y1VP72</accession>
<reference evidence="5 6" key="2">
    <citation type="submission" date="2016-08" db="EMBL/GenBank/DDBJ databases">
        <title>Pervasive Adenine N6-methylation of Active Genes in Fungi.</title>
        <authorList>
            <consortium name="DOE Joint Genome Institute"/>
            <person name="Mondo S.J."/>
            <person name="Dannebaum R.O."/>
            <person name="Kuo R.C."/>
            <person name="Labutti K."/>
            <person name="Haridas S."/>
            <person name="Kuo A."/>
            <person name="Salamov A."/>
            <person name="Ahrendt S.R."/>
            <person name="Lipzen A."/>
            <person name="Sullivan W."/>
            <person name="Andreopoulos W.B."/>
            <person name="Clum A."/>
            <person name="Lindquist E."/>
            <person name="Daum C."/>
            <person name="Ramamoorthy G.K."/>
            <person name="Gryganskyi A."/>
            <person name="Culley D."/>
            <person name="Magnuson J.K."/>
            <person name="James T.Y."/>
            <person name="O'Malley M.A."/>
            <person name="Stajich J.E."/>
            <person name="Spatafora J.W."/>
            <person name="Visel A."/>
            <person name="Grigoriev I.V."/>
        </authorList>
    </citation>
    <scope>NUCLEOTIDE SEQUENCE [LARGE SCALE GENOMIC DNA]</scope>
    <source>
        <strain evidence="6">finn</strain>
    </source>
</reference>
<evidence type="ECO:0000256" key="1">
    <source>
        <dbReference type="ARBA" id="ARBA00009005"/>
    </source>
</evidence>
<comment type="caution">
    <text evidence="5">The sequence shown here is derived from an EMBL/GenBank/DDBJ whole genome shotgun (WGS) entry which is preliminary data.</text>
</comment>
<keyword evidence="6" id="KW-1185">Reference proteome</keyword>
<dbReference type="AlphaFoldDB" id="A0A1Y1VP72"/>
<dbReference type="Proteomes" id="UP000193719">
    <property type="component" value="Unassembled WGS sequence"/>
</dbReference>
<keyword evidence="3" id="KW-0378">Hydrolase</keyword>
<protein>
    <recommendedName>
        <fullName evidence="4">Peptidase C14 caspase domain-containing protein</fullName>
    </recommendedName>
</protein>